<accession>Q09JG8</accession>
<name>Q09JG8_ARGMO</name>
<dbReference type="GO" id="GO:0005761">
    <property type="term" value="C:mitochondrial ribosome"/>
    <property type="evidence" value="ECO:0007669"/>
    <property type="project" value="InterPro"/>
</dbReference>
<dbReference type="AlphaFoldDB" id="Q09JG8"/>
<dbReference type="InterPro" id="IPR033620">
    <property type="entry name" value="Ribosomal_mS37_met"/>
</dbReference>
<evidence type="ECO:0008006" key="2">
    <source>
        <dbReference type="Google" id="ProtNLM"/>
    </source>
</evidence>
<dbReference type="EMBL" id="DQ886878">
    <property type="protein sequence ID" value="ABI52795.1"/>
    <property type="molecule type" value="mRNA"/>
</dbReference>
<dbReference type="GO" id="GO:0005654">
    <property type="term" value="C:nucleoplasm"/>
    <property type="evidence" value="ECO:0007669"/>
    <property type="project" value="TreeGrafter"/>
</dbReference>
<evidence type="ECO:0000313" key="1">
    <source>
        <dbReference type="EMBL" id="ABI52795.1"/>
    </source>
</evidence>
<sequence>MRTTDVLEGNGRRPAVPPFKFREMLPMQLKDKVSGKVGRQNDVACLPEMMTLFSCLAEKSYDSLNCSKEVSAFQKCYDAHRAKKAQYRAAGSLGILTPGQKASELTSQQANTLLKRYPVTKFMKKLR</sequence>
<dbReference type="PANTHER" id="PTHR31278">
    <property type="entry name" value="CHCHD1"/>
    <property type="match status" value="1"/>
</dbReference>
<protein>
    <recommendedName>
        <fullName evidence="2">CHCH domain-containing protein</fullName>
    </recommendedName>
</protein>
<dbReference type="PANTHER" id="PTHR31278:SF2">
    <property type="entry name" value="SMALL RIBOSOMAL SUBUNIT PROTEIN MS37"/>
    <property type="match status" value="1"/>
</dbReference>
<proteinExistence type="evidence at transcript level"/>
<reference evidence="1" key="1">
    <citation type="journal article" date="2008" name="Insect Biochem. Mol. Biol.">
        <title>Comparative sialomics between hard and soft ticks: implications for the evolution of blood-feeding behavior.</title>
        <authorList>
            <person name="Mans B.J."/>
            <person name="Andersen J.F."/>
            <person name="Francischetti I.M."/>
            <person name="Valenzuela J.G."/>
            <person name="Schwan T.G."/>
            <person name="Pham V.M."/>
            <person name="Garfield M.K."/>
            <person name="Hammer C.H."/>
            <person name="Ribeiro J.M."/>
        </authorList>
    </citation>
    <scope>NUCLEOTIDE SEQUENCE</scope>
    <source>
        <strain evidence="1">AM-724</strain>
        <tissue evidence="1">Adult salivary gland</tissue>
    </source>
</reference>
<organism evidence="1">
    <name type="scientific">Argas monolakensis</name>
    <name type="common">Mono lake bird tick</name>
    <dbReference type="NCBI Taxonomy" id="34602"/>
    <lineage>
        <taxon>Eukaryota</taxon>
        <taxon>Metazoa</taxon>
        <taxon>Ecdysozoa</taxon>
        <taxon>Arthropoda</taxon>
        <taxon>Chelicerata</taxon>
        <taxon>Arachnida</taxon>
        <taxon>Acari</taxon>
        <taxon>Parasitiformes</taxon>
        <taxon>Ixodida</taxon>
        <taxon>Ixodoidea</taxon>
        <taxon>Argasidae</taxon>
        <taxon>Argasinae</taxon>
        <taxon>Argas</taxon>
    </lineage>
</organism>
<dbReference type="GO" id="GO:0032543">
    <property type="term" value="P:mitochondrial translation"/>
    <property type="evidence" value="ECO:0007669"/>
    <property type="project" value="InterPro"/>
</dbReference>
<dbReference type="GO" id="GO:0003723">
    <property type="term" value="F:RNA binding"/>
    <property type="evidence" value="ECO:0007669"/>
    <property type="project" value="TreeGrafter"/>
</dbReference>
<dbReference type="SUPFAM" id="SSF47072">
    <property type="entry name" value="Cysteine alpha-hairpin motif"/>
    <property type="match status" value="1"/>
</dbReference>
<dbReference type="InterPro" id="IPR009069">
    <property type="entry name" value="Cys_alpha_HP_mot_SF"/>
</dbReference>